<evidence type="ECO:0000313" key="4">
    <source>
        <dbReference type="Proteomes" id="UP000886653"/>
    </source>
</evidence>
<feature type="signal peptide" evidence="2">
    <location>
        <begin position="1"/>
        <end position="21"/>
    </location>
</feature>
<comment type="caution">
    <text evidence="3">The sequence shown here is derived from an EMBL/GenBank/DDBJ whole genome shotgun (WGS) entry which is preliminary data.</text>
</comment>
<accession>A0A9P6NDW2</accession>
<sequence length="163" mass="17271">MANTLIEALFVSLLVLAFVSGHAKWEKYVTCDEGGVPDDRIKMADCITVVKTFNRTSRWLAVQEITERKSCNTCLLEFESVDKSGIAIPPGAVIDAAWNIITTCSSSGGVGHMQIYQGTGGETGILTISVRNGGGELCDGSDDTDTPDVPSSRDSTSDSSSDS</sequence>
<proteinExistence type="predicted"/>
<dbReference type="Proteomes" id="UP000886653">
    <property type="component" value="Unassembled WGS sequence"/>
</dbReference>
<evidence type="ECO:0008006" key="5">
    <source>
        <dbReference type="Google" id="ProtNLM"/>
    </source>
</evidence>
<evidence type="ECO:0000256" key="1">
    <source>
        <dbReference type="SAM" id="MobiDB-lite"/>
    </source>
</evidence>
<evidence type="ECO:0000313" key="3">
    <source>
        <dbReference type="EMBL" id="KAG0143802.1"/>
    </source>
</evidence>
<evidence type="ECO:0000256" key="2">
    <source>
        <dbReference type="SAM" id="SignalP"/>
    </source>
</evidence>
<keyword evidence="2" id="KW-0732">Signal</keyword>
<feature type="region of interest" description="Disordered" evidence="1">
    <location>
        <begin position="136"/>
        <end position="163"/>
    </location>
</feature>
<keyword evidence="4" id="KW-1185">Reference proteome</keyword>
<reference evidence="3" key="1">
    <citation type="submission" date="2013-11" db="EMBL/GenBank/DDBJ databases">
        <title>Genome sequence of the fusiform rust pathogen reveals effectors for host alternation and coevolution with pine.</title>
        <authorList>
            <consortium name="DOE Joint Genome Institute"/>
            <person name="Smith K."/>
            <person name="Pendleton A."/>
            <person name="Kubisiak T."/>
            <person name="Anderson C."/>
            <person name="Salamov A."/>
            <person name="Aerts A."/>
            <person name="Riley R."/>
            <person name="Clum A."/>
            <person name="Lindquist E."/>
            <person name="Ence D."/>
            <person name="Campbell M."/>
            <person name="Kronenberg Z."/>
            <person name="Feau N."/>
            <person name="Dhillon B."/>
            <person name="Hamelin R."/>
            <person name="Burleigh J."/>
            <person name="Smith J."/>
            <person name="Yandell M."/>
            <person name="Nelson C."/>
            <person name="Grigoriev I."/>
            <person name="Davis J."/>
        </authorList>
    </citation>
    <scope>NUCLEOTIDE SEQUENCE</scope>
    <source>
        <strain evidence="3">G11</strain>
    </source>
</reference>
<feature type="compositionally biased region" description="Low complexity" evidence="1">
    <location>
        <begin position="147"/>
        <end position="163"/>
    </location>
</feature>
<feature type="chain" id="PRO_5040503349" description="Secreted protein" evidence="2">
    <location>
        <begin position="22"/>
        <end position="163"/>
    </location>
</feature>
<dbReference type="AlphaFoldDB" id="A0A9P6NDW2"/>
<protein>
    <recommendedName>
        <fullName evidence="5">Secreted protein</fullName>
    </recommendedName>
</protein>
<organism evidence="3 4">
    <name type="scientific">Cronartium quercuum f. sp. fusiforme G11</name>
    <dbReference type="NCBI Taxonomy" id="708437"/>
    <lineage>
        <taxon>Eukaryota</taxon>
        <taxon>Fungi</taxon>
        <taxon>Dikarya</taxon>
        <taxon>Basidiomycota</taxon>
        <taxon>Pucciniomycotina</taxon>
        <taxon>Pucciniomycetes</taxon>
        <taxon>Pucciniales</taxon>
        <taxon>Coleosporiaceae</taxon>
        <taxon>Cronartium</taxon>
    </lineage>
</organism>
<name>A0A9P6NDW2_9BASI</name>
<gene>
    <name evidence="3" type="ORF">CROQUDRAFT_660777</name>
</gene>
<dbReference type="EMBL" id="MU167310">
    <property type="protein sequence ID" value="KAG0143802.1"/>
    <property type="molecule type" value="Genomic_DNA"/>
</dbReference>